<dbReference type="PROSITE" id="PS51450">
    <property type="entry name" value="LRR"/>
    <property type="match status" value="1"/>
</dbReference>
<accession>L5KHY4</accession>
<organism evidence="1 2">
    <name type="scientific">Pteropus alecto</name>
    <name type="common">Black flying fox</name>
    <dbReference type="NCBI Taxonomy" id="9402"/>
    <lineage>
        <taxon>Eukaryota</taxon>
        <taxon>Metazoa</taxon>
        <taxon>Chordata</taxon>
        <taxon>Craniata</taxon>
        <taxon>Vertebrata</taxon>
        <taxon>Euteleostomi</taxon>
        <taxon>Mammalia</taxon>
        <taxon>Eutheria</taxon>
        <taxon>Laurasiatheria</taxon>
        <taxon>Chiroptera</taxon>
        <taxon>Yinpterochiroptera</taxon>
        <taxon>Pteropodoidea</taxon>
        <taxon>Pteropodidae</taxon>
        <taxon>Pteropodinae</taxon>
        <taxon>Pteropus</taxon>
    </lineage>
</organism>
<dbReference type="InterPro" id="IPR001611">
    <property type="entry name" value="Leu-rich_rpt"/>
</dbReference>
<dbReference type="eggNOG" id="KOG0619">
    <property type="taxonomic scope" value="Eukaryota"/>
</dbReference>
<dbReference type="STRING" id="9402.L5KHY4"/>
<evidence type="ECO:0000313" key="1">
    <source>
        <dbReference type="EMBL" id="ELK11294.1"/>
    </source>
</evidence>
<dbReference type="Proteomes" id="UP000010552">
    <property type="component" value="Unassembled WGS sequence"/>
</dbReference>
<keyword evidence="2" id="KW-1185">Reference proteome</keyword>
<gene>
    <name evidence="1" type="ORF">PAL_GLEAN10001107</name>
</gene>
<dbReference type="EMBL" id="KB030698">
    <property type="protein sequence ID" value="ELK11294.1"/>
    <property type="molecule type" value="Genomic_DNA"/>
</dbReference>
<reference evidence="2" key="1">
    <citation type="journal article" date="2013" name="Science">
        <title>Comparative analysis of bat genomes provides insight into the evolution of flight and immunity.</title>
        <authorList>
            <person name="Zhang G."/>
            <person name="Cowled C."/>
            <person name="Shi Z."/>
            <person name="Huang Z."/>
            <person name="Bishop-Lilly K.A."/>
            <person name="Fang X."/>
            <person name="Wynne J.W."/>
            <person name="Xiong Z."/>
            <person name="Baker M.L."/>
            <person name="Zhao W."/>
            <person name="Tachedjian M."/>
            <person name="Zhu Y."/>
            <person name="Zhou P."/>
            <person name="Jiang X."/>
            <person name="Ng J."/>
            <person name="Yang L."/>
            <person name="Wu L."/>
            <person name="Xiao J."/>
            <person name="Feng Y."/>
            <person name="Chen Y."/>
            <person name="Sun X."/>
            <person name="Zhang Y."/>
            <person name="Marsh G.A."/>
            <person name="Crameri G."/>
            <person name="Broder C.C."/>
            <person name="Frey K.G."/>
            <person name="Wang L.F."/>
            <person name="Wang J."/>
        </authorList>
    </citation>
    <scope>NUCLEOTIDE SEQUENCE [LARGE SCALE GENOMIC DNA]</scope>
</reference>
<proteinExistence type="predicted"/>
<dbReference type="InParanoid" id="L5KHY4"/>
<protein>
    <submittedName>
        <fullName evidence="1">Leucine-rich repeat-containing protein 63</fullName>
    </submittedName>
</protein>
<dbReference type="AlphaFoldDB" id="L5KHY4"/>
<name>L5KHY4_PTEAL</name>
<sequence>MYCFVYLGLIKSRKRDESEASAMHGEGFKTVAATRYETITAMTNLAVVNCQIYGRNALNLKGFFIMNCPDLTPLAFQLIYLNLSFNDISSFPTESLILDSIPGKRVVLNSDLMNHTMIFESHFKSH</sequence>
<evidence type="ECO:0000313" key="2">
    <source>
        <dbReference type="Proteomes" id="UP000010552"/>
    </source>
</evidence>